<evidence type="ECO:0000313" key="1">
    <source>
        <dbReference type="EMBL" id="KAI4539085.1"/>
    </source>
</evidence>
<dbReference type="Proteomes" id="UP001214576">
    <property type="component" value="Unassembled WGS sequence"/>
</dbReference>
<gene>
    <name evidence="1" type="ORF">MG293_010477</name>
</gene>
<reference evidence="1" key="1">
    <citation type="submission" date="2022-03" db="EMBL/GenBank/DDBJ databases">
        <title>Genomic analyses of argali, domestic sheep and their hybrids provide insights into chromosomal evolution, heterosis and genetic basis of agronomic traits.</title>
        <authorList>
            <person name="Li M."/>
        </authorList>
    </citation>
    <scope>NUCLEOTIDE SEQUENCE</scope>
    <source>
        <strain evidence="1">CAU-MHL-2022a</strain>
        <tissue evidence="1">Skin</tissue>
    </source>
</reference>
<organism evidence="1 2">
    <name type="scientific">Ovis ammon polii</name>
    <dbReference type="NCBI Taxonomy" id="230172"/>
    <lineage>
        <taxon>Eukaryota</taxon>
        <taxon>Metazoa</taxon>
        <taxon>Chordata</taxon>
        <taxon>Craniata</taxon>
        <taxon>Vertebrata</taxon>
        <taxon>Euteleostomi</taxon>
        <taxon>Mammalia</taxon>
        <taxon>Eutheria</taxon>
        <taxon>Laurasiatheria</taxon>
        <taxon>Artiodactyla</taxon>
        <taxon>Ruminantia</taxon>
        <taxon>Pecora</taxon>
        <taxon>Bovidae</taxon>
        <taxon>Caprinae</taxon>
        <taxon>Ovis</taxon>
    </lineage>
</organism>
<proteinExistence type="predicted"/>
<dbReference type="EMBL" id="JAKZEL010000011">
    <property type="protein sequence ID" value="KAI4539085.1"/>
    <property type="molecule type" value="Genomic_DNA"/>
</dbReference>
<dbReference type="AlphaFoldDB" id="A0AAD4U7Q3"/>
<accession>A0AAD4U7Q3</accession>
<comment type="caution">
    <text evidence="1">The sequence shown here is derived from an EMBL/GenBank/DDBJ whole genome shotgun (WGS) entry which is preliminary data.</text>
</comment>
<sequence length="253" mass="28142">MRGRGSRQRPCTTVWTVACEMGSEKRASNGPPAGYCYLRKWRLTAAQRVSNGFQLCVSTSGILRPERRSSGEPLRASLLLFAFRDAFAITGAFPPLGSASTMTQDLYSLENWWLNISLTSSLLHPGEEGVQENHKLIGEKWKRNCNLVQFLKYLVCLQMTACERTPSSGVPGGSRLYRTQISASKLSRDYPHPRSQDICEQESSLPFLVRLLEATGVIHTHLPSESVIIRQECFSRCACHNAPLGGEESVVVH</sequence>
<evidence type="ECO:0000313" key="2">
    <source>
        <dbReference type="Proteomes" id="UP001214576"/>
    </source>
</evidence>
<keyword evidence="2" id="KW-1185">Reference proteome</keyword>
<protein>
    <submittedName>
        <fullName evidence="1">Uncharacterized protein</fullName>
    </submittedName>
</protein>
<name>A0AAD4U7Q3_OVIAM</name>